<reference evidence="8" key="1">
    <citation type="submission" date="2021-02" db="EMBL/GenBank/DDBJ databases">
        <authorList>
            <person name="Nowell W R."/>
        </authorList>
    </citation>
    <scope>NUCLEOTIDE SEQUENCE</scope>
</reference>
<comment type="similarity">
    <text evidence="1">Belongs to the multicopper oxidase family.</text>
</comment>
<dbReference type="Proteomes" id="UP000663842">
    <property type="component" value="Unassembled WGS sequence"/>
</dbReference>
<dbReference type="Pfam" id="PF07731">
    <property type="entry name" value="Cu-oxidase_2"/>
    <property type="match status" value="1"/>
</dbReference>
<dbReference type="PROSITE" id="PS00079">
    <property type="entry name" value="MULTICOPPER_OXIDASE1"/>
    <property type="match status" value="2"/>
</dbReference>
<dbReference type="InterPro" id="IPR033138">
    <property type="entry name" value="Cu_oxidase_CS"/>
</dbReference>
<proteinExistence type="inferred from homology"/>
<accession>A0A820E1L2</accession>
<dbReference type="PANTHER" id="PTHR11709">
    <property type="entry name" value="MULTI-COPPER OXIDASE"/>
    <property type="match status" value="1"/>
</dbReference>
<dbReference type="GO" id="GO:0005507">
    <property type="term" value="F:copper ion binding"/>
    <property type="evidence" value="ECO:0007669"/>
    <property type="project" value="InterPro"/>
</dbReference>
<evidence type="ECO:0000259" key="7">
    <source>
        <dbReference type="Pfam" id="PF07732"/>
    </source>
</evidence>
<dbReference type="InterPro" id="IPR011707">
    <property type="entry name" value="Cu-oxidase-like_N"/>
</dbReference>
<protein>
    <recommendedName>
        <fullName evidence="10">Laccase</fullName>
    </recommendedName>
</protein>
<dbReference type="CDD" id="cd13884">
    <property type="entry name" value="CuRO_2_tcLCC_insect_like"/>
    <property type="match status" value="1"/>
</dbReference>
<dbReference type="CDD" id="cd13858">
    <property type="entry name" value="CuRO_1_tcLCC2_insect_like"/>
    <property type="match status" value="1"/>
</dbReference>
<name>A0A820E1L2_9BILA</name>
<evidence type="ECO:0000256" key="2">
    <source>
        <dbReference type="ARBA" id="ARBA00022723"/>
    </source>
</evidence>
<organism evidence="8 9">
    <name type="scientific">Rotaria magnacalcarata</name>
    <dbReference type="NCBI Taxonomy" id="392030"/>
    <lineage>
        <taxon>Eukaryota</taxon>
        <taxon>Metazoa</taxon>
        <taxon>Spiralia</taxon>
        <taxon>Gnathifera</taxon>
        <taxon>Rotifera</taxon>
        <taxon>Eurotatoria</taxon>
        <taxon>Bdelloidea</taxon>
        <taxon>Philodinida</taxon>
        <taxon>Philodinidae</taxon>
        <taxon>Rotaria</taxon>
    </lineage>
</organism>
<keyword evidence="4" id="KW-0186">Copper</keyword>
<dbReference type="Pfam" id="PF00394">
    <property type="entry name" value="Cu-oxidase"/>
    <property type="match status" value="1"/>
</dbReference>
<dbReference type="AlphaFoldDB" id="A0A820E1L2"/>
<dbReference type="InterPro" id="IPR008972">
    <property type="entry name" value="Cupredoxin"/>
</dbReference>
<dbReference type="InterPro" id="IPR045087">
    <property type="entry name" value="Cu-oxidase_fam"/>
</dbReference>
<dbReference type="InterPro" id="IPR001117">
    <property type="entry name" value="Cu-oxidase_2nd"/>
</dbReference>
<dbReference type="SUPFAM" id="SSF49503">
    <property type="entry name" value="Cupredoxins"/>
    <property type="match status" value="3"/>
</dbReference>
<keyword evidence="2" id="KW-0479">Metal-binding</keyword>
<dbReference type="EMBL" id="CAJOBF010007779">
    <property type="protein sequence ID" value="CAF4241162.1"/>
    <property type="molecule type" value="Genomic_DNA"/>
</dbReference>
<evidence type="ECO:0000259" key="6">
    <source>
        <dbReference type="Pfam" id="PF07731"/>
    </source>
</evidence>
<dbReference type="FunFam" id="2.60.40.420:FF:000045">
    <property type="entry name" value="Laccase 2"/>
    <property type="match status" value="1"/>
</dbReference>
<gene>
    <name evidence="8" type="ORF">UXM345_LOCUS30189</name>
</gene>
<dbReference type="PANTHER" id="PTHR11709:SF394">
    <property type="entry name" value="FI03373P-RELATED"/>
    <property type="match status" value="1"/>
</dbReference>
<evidence type="ECO:0000256" key="4">
    <source>
        <dbReference type="ARBA" id="ARBA00023008"/>
    </source>
</evidence>
<feature type="domain" description="Plastocyanin-like" evidence="5">
    <location>
        <begin position="173"/>
        <end position="328"/>
    </location>
</feature>
<dbReference type="InterPro" id="IPR011706">
    <property type="entry name" value="Cu-oxidase_C"/>
</dbReference>
<comment type="caution">
    <text evidence="8">The sequence shown here is derived from an EMBL/GenBank/DDBJ whole genome shotgun (WGS) entry which is preliminary data.</text>
</comment>
<feature type="domain" description="Plastocyanin-like" evidence="7">
    <location>
        <begin position="46"/>
        <end position="164"/>
    </location>
</feature>
<sequence length="590" mass="67079">MAFTLTTLHTTITTWKKIIQMPILVLTVFFFYATQPSKAAQYEWTVRYAKTNPDGVFRTVIGIVDQDGWHFPGPIINVTEGELVTILVQNGLPTESTSIHWHGQVQYKTPWMDGVQQITQYPIFPTQSFNYTFRASPSGTYWYHSHTGGQYTDGLYGAFIVRDVNDPYRDLPENVIFIQEWYHKTITDSFDIFTPHYPDGGVYHPEIDFVSGLFNGKGRYNCSLLTDFDNDTCTPNSPYERIIVNYNQTYRFRLISAGSQFTYTFSIDKHNLTIVATDGVYVEPYTVQKLVIAIGQRYDILVTMNQPPAAYWMRAVTSRTFNESNGILQYSNVPNSVEPDSTTFLTPFKTLNDSEPLVPTNQNSFTLQPPIFKKVATLNISCNEPIKSKCFVNGKQFMLADTPTLITMYERQPAPHNISNIIDFNENDTVLVIVNNFINISHPMHLHGHGFFVLGAGPSSLTDAINFNYQRDNVALNYNNPPYRDTVSLPQQSWLVIGFTANNDDFLEQFDPGSWLFHCHIPYDMEAGMSVIFNVNGTISPPPKDFPIVRPFSSRAPTFRMQNITLGTWLKKQLGIYVVSSIAILWAIGI</sequence>
<feature type="domain" description="Plastocyanin-like" evidence="6">
    <location>
        <begin position="416"/>
        <end position="536"/>
    </location>
</feature>
<dbReference type="Pfam" id="PF07732">
    <property type="entry name" value="Cu-oxidase_3"/>
    <property type="match status" value="1"/>
</dbReference>
<keyword evidence="3" id="KW-0560">Oxidoreductase</keyword>
<evidence type="ECO:0000259" key="5">
    <source>
        <dbReference type="Pfam" id="PF00394"/>
    </source>
</evidence>
<evidence type="ECO:0000256" key="3">
    <source>
        <dbReference type="ARBA" id="ARBA00023002"/>
    </source>
</evidence>
<evidence type="ECO:0000313" key="8">
    <source>
        <dbReference type="EMBL" id="CAF4241162.1"/>
    </source>
</evidence>
<evidence type="ECO:0008006" key="10">
    <source>
        <dbReference type="Google" id="ProtNLM"/>
    </source>
</evidence>
<evidence type="ECO:0000313" key="9">
    <source>
        <dbReference type="Proteomes" id="UP000663842"/>
    </source>
</evidence>
<evidence type="ECO:0000256" key="1">
    <source>
        <dbReference type="ARBA" id="ARBA00010609"/>
    </source>
</evidence>
<dbReference type="Gene3D" id="2.60.40.420">
    <property type="entry name" value="Cupredoxins - blue copper proteins"/>
    <property type="match status" value="3"/>
</dbReference>
<dbReference type="GO" id="GO:0016491">
    <property type="term" value="F:oxidoreductase activity"/>
    <property type="evidence" value="ECO:0007669"/>
    <property type="project" value="UniProtKB-KW"/>
</dbReference>